<gene>
    <name evidence="1" type="ORF">H0A36_15715</name>
</gene>
<accession>A0A853IBL9</accession>
<dbReference type="EMBL" id="JACCKB010000025">
    <property type="protein sequence ID" value="NYZ67464.1"/>
    <property type="molecule type" value="Genomic_DNA"/>
</dbReference>
<dbReference type="AlphaFoldDB" id="A0A853IBL9"/>
<name>A0A853IBL9_9GAMM</name>
<keyword evidence="2" id="KW-1185">Reference proteome</keyword>
<protein>
    <submittedName>
        <fullName evidence="1">Uncharacterized protein</fullName>
    </submittedName>
</protein>
<reference evidence="1 2" key="1">
    <citation type="submission" date="2020-07" db="EMBL/GenBank/DDBJ databases">
        <title>Endozoicomonas sp. nov., isolated from sediment.</title>
        <authorList>
            <person name="Gu T."/>
        </authorList>
    </citation>
    <scope>NUCLEOTIDE SEQUENCE [LARGE SCALE GENOMIC DNA]</scope>
    <source>
        <strain evidence="1 2">SM1973</strain>
    </source>
</reference>
<organism evidence="1 2">
    <name type="scientific">Spartinivicinus marinus</name>
    <dbReference type="NCBI Taxonomy" id="2994442"/>
    <lineage>
        <taxon>Bacteria</taxon>
        <taxon>Pseudomonadati</taxon>
        <taxon>Pseudomonadota</taxon>
        <taxon>Gammaproteobacteria</taxon>
        <taxon>Oceanospirillales</taxon>
        <taxon>Zooshikellaceae</taxon>
        <taxon>Spartinivicinus</taxon>
    </lineage>
</organism>
<evidence type="ECO:0000313" key="1">
    <source>
        <dbReference type="EMBL" id="NYZ67464.1"/>
    </source>
</evidence>
<sequence>MNQLTAIAQEAIGKKLEQEANGKKIALIFHLKIKDYSAYQQWLIDSNKQFGGRNLSIVAKFTEMQG</sequence>
<proteinExistence type="predicted"/>
<dbReference type="RefSeq" id="WP_180569486.1">
    <property type="nucleotide sequence ID" value="NZ_JACCKB010000025.1"/>
</dbReference>
<dbReference type="Proteomes" id="UP000569732">
    <property type="component" value="Unassembled WGS sequence"/>
</dbReference>
<evidence type="ECO:0000313" key="2">
    <source>
        <dbReference type="Proteomes" id="UP000569732"/>
    </source>
</evidence>
<comment type="caution">
    <text evidence="1">The sequence shown here is derived from an EMBL/GenBank/DDBJ whole genome shotgun (WGS) entry which is preliminary data.</text>
</comment>